<reference evidence="3" key="1">
    <citation type="submission" date="2019-07" db="EMBL/GenBank/DDBJ databases">
        <authorList>
            <person name="Weber M."/>
            <person name="Kostadinov I."/>
            <person name="Kostadinov D I."/>
        </authorList>
    </citation>
    <scope>NUCLEOTIDE SEQUENCE</scope>
    <source>
        <strain evidence="3">Gfbio:sag-sample-m06:053724c1-46a9-4a36-b237-ea2bf867836b</strain>
    </source>
</reference>
<organism evidence="3">
    <name type="scientific">uncultured Woeseiaceae bacterium</name>
    <dbReference type="NCBI Taxonomy" id="1983305"/>
    <lineage>
        <taxon>Bacteria</taxon>
        <taxon>Pseudomonadati</taxon>
        <taxon>Pseudomonadota</taxon>
        <taxon>Gammaproteobacteria</taxon>
        <taxon>Woeseiales</taxon>
        <taxon>Woeseiaceae</taxon>
        <taxon>environmental samples</taxon>
    </lineage>
</organism>
<dbReference type="EMBL" id="LR633967">
    <property type="protein sequence ID" value="VUX55837.1"/>
    <property type="molecule type" value="Genomic_DNA"/>
</dbReference>
<evidence type="ECO:0000256" key="2">
    <source>
        <dbReference type="SAM" id="SignalP"/>
    </source>
</evidence>
<sequence length="131" mass="14665">MKKISLVVITATILPFASLAQDQNIYQCSQGDLHRRVEIVYETGVTVPCEVHYYKDTEAPGERQVLWRAQKQEGYCEQKTQEFIRQLAGWGWNCGQAAASEEVAEPEEADDTAGLAPEEESAEIDEVEATE</sequence>
<evidence type="ECO:0000313" key="3">
    <source>
        <dbReference type="EMBL" id="VUX55837.1"/>
    </source>
</evidence>
<gene>
    <name evidence="3" type="ORF">JTBM06_V1_130014</name>
</gene>
<accession>A0A7D9H694</accession>
<dbReference type="AlphaFoldDB" id="A0A7D9H694"/>
<name>A0A7D9H694_9GAMM</name>
<feature type="region of interest" description="Disordered" evidence="1">
    <location>
        <begin position="98"/>
        <end position="131"/>
    </location>
</feature>
<feature type="chain" id="PRO_5028423900" description="Secreted protein" evidence="2">
    <location>
        <begin position="21"/>
        <end position="131"/>
    </location>
</feature>
<proteinExistence type="predicted"/>
<evidence type="ECO:0008006" key="4">
    <source>
        <dbReference type="Google" id="ProtNLM"/>
    </source>
</evidence>
<feature type="signal peptide" evidence="2">
    <location>
        <begin position="1"/>
        <end position="20"/>
    </location>
</feature>
<feature type="compositionally biased region" description="Acidic residues" evidence="1">
    <location>
        <begin position="102"/>
        <end position="131"/>
    </location>
</feature>
<protein>
    <recommendedName>
        <fullName evidence="4">Secreted protein</fullName>
    </recommendedName>
</protein>
<evidence type="ECO:0000256" key="1">
    <source>
        <dbReference type="SAM" id="MobiDB-lite"/>
    </source>
</evidence>
<keyword evidence="2" id="KW-0732">Signal</keyword>